<dbReference type="InterPro" id="IPR000210">
    <property type="entry name" value="BTB/POZ_dom"/>
</dbReference>
<organism evidence="3 4">
    <name type="scientific">Daphnia magna</name>
    <dbReference type="NCBI Taxonomy" id="35525"/>
    <lineage>
        <taxon>Eukaryota</taxon>
        <taxon>Metazoa</taxon>
        <taxon>Ecdysozoa</taxon>
        <taxon>Arthropoda</taxon>
        <taxon>Crustacea</taxon>
        <taxon>Branchiopoda</taxon>
        <taxon>Diplostraca</taxon>
        <taxon>Cladocera</taxon>
        <taxon>Anomopoda</taxon>
        <taxon>Daphniidae</taxon>
        <taxon>Daphnia</taxon>
    </lineage>
</organism>
<sequence>MPIEFVDRNKGNLHCAKWRVDFNSANGEISEQFQLPGCKSNIHFDVSCTYNKINDPTKNRIQPAFVFGSQTAVPEVTGKYVIELSLKQLNVSHVASLSSANRDSVSDDYLQHCNVWIVTNENAKIALKRSFDTTDWHVKSEKFKVNIQNAQAAHSSLTFEMWIESKSFGQGEIKALTHMADYLFVRQTHCDVHFTFEDGQQIGAHVHILSARSAVFAAMFTHDMQETKTGKVVVKDIKSDIFKELLHYIYMGRTKSPLTDDTAQQLFLAVDKYDIADLRNECVDHLISCIKLKNAINIMIWAHLHAVDNVKKAALDIVVRNAKEICLTEEWERLANDYPDLNVLATRCIINSAQFNFSENELTRIKLKQKQKKNLTVFKLGISNITSSSVSFPRVGSEGLDRETRLAETDVAN</sequence>
<gene>
    <name evidence="3" type="ORF">APZ42_022643</name>
</gene>
<keyword evidence="1" id="KW-0479">Metal-binding</keyword>
<dbReference type="FunFam" id="3.30.710.10:FF:000159">
    <property type="entry name" value="Speckle-type POZ protein B"/>
    <property type="match status" value="1"/>
</dbReference>
<dbReference type="FunFam" id="1.25.40.420:FF:000012">
    <property type="entry name" value="BTB/POZ and TAZ domain-containing protein 2"/>
    <property type="match status" value="1"/>
</dbReference>
<dbReference type="EMBL" id="LRGB01001361">
    <property type="protein sequence ID" value="KZS12526.1"/>
    <property type="molecule type" value="Genomic_DNA"/>
</dbReference>
<dbReference type="Proteomes" id="UP000076858">
    <property type="component" value="Unassembled WGS sequence"/>
</dbReference>
<dbReference type="AlphaFoldDB" id="A0A164VPL0"/>
<dbReference type="Gene3D" id="1.25.40.420">
    <property type="match status" value="1"/>
</dbReference>
<evidence type="ECO:0000313" key="4">
    <source>
        <dbReference type="Proteomes" id="UP000076858"/>
    </source>
</evidence>
<keyword evidence="4" id="KW-1185">Reference proteome</keyword>
<protein>
    <recommendedName>
        <fullName evidence="2">BTB domain-containing protein</fullName>
    </recommendedName>
</protein>
<accession>A0A164VPL0</accession>
<comment type="caution">
    <text evidence="3">The sequence shown here is derived from an EMBL/GenBank/DDBJ whole genome shotgun (WGS) entry which is preliminary data.</text>
</comment>
<evidence type="ECO:0000313" key="3">
    <source>
        <dbReference type="EMBL" id="KZS12526.1"/>
    </source>
</evidence>
<dbReference type="Gene3D" id="3.30.710.10">
    <property type="entry name" value="Potassium Channel Kv1.1, Chain A"/>
    <property type="match status" value="1"/>
</dbReference>
<dbReference type="PANTHER" id="PTHR24413">
    <property type="entry name" value="SPECKLE-TYPE POZ PROTEIN"/>
    <property type="match status" value="1"/>
</dbReference>
<dbReference type="GO" id="GO:0009751">
    <property type="term" value="P:response to salicylic acid"/>
    <property type="evidence" value="ECO:0007669"/>
    <property type="project" value="UniProtKB-ARBA"/>
</dbReference>
<dbReference type="InterPro" id="IPR011333">
    <property type="entry name" value="SKP1/BTB/POZ_sf"/>
</dbReference>
<dbReference type="OrthoDB" id="6365392at2759"/>
<dbReference type="STRING" id="35525.A0A164VPL0"/>
<dbReference type="GO" id="GO:0042542">
    <property type="term" value="P:response to hydrogen peroxide"/>
    <property type="evidence" value="ECO:0007669"/>
    <property type="project" value="UniProtKB-ARBA"/>
</dbReference>
<dbReference type="Pfam" id="PF00651">
    <property type="entry name" value="BTB"/>
    <property type="match status" value="1"/>
</dbReference>
<proteinExistence type="predicted"/>
<dbReference type="GO" id="GO:0005516">
    <property type="term" value="F:calmodulin binding"/>
    <property type="evidence" value="ECO:0007669"/>
    <property type="project" value="UniProtKB-ARBA"/>
</dbReference>
<evidence type="ECO:0000256" key="1">
    <source>
        <dbReference type="ARBA" id="ARBA00022723"/>
    </source>
</evidence>
<name>A0A164VPL0_9CRUS</name>
<feature type="domain" description="BTB" evidence="2">
    <location>
        <begin position="190"/>
        <end position="258"/>
    </location>
</feature>
<dbReference type="PROSITE" id="PS50097">
    <property type="entry name" value="BTB"/>
    <property type="match status" value="1"/>
</dbReference>
<evidence type="ECO:0000259" key="2">
    <source>
        <dbReference type="PROSITE" id="PS50097"/>
    </source>
</evidence>
<dbReference type="GO" id="GO:0046872">
    <property type="term" value="F:metal ion binding"/>
    <property type="evidence" value="ECO:0007669"/>
    <property type="project" value="UniProtKB-KW"/>
</dbReference>
<dbReference type="SMART" id="SM00225">
    <property type="entry name" value="BTB"/>
    <property type="match status" value="1"/>
</dbReference>
<reference evidence="3 4" key="1">
    <citation type="submission" date="2016-03" db="EMBL/GenBank/DDBJ databases">
        <title>EvidentialGene: Evidence-directed Construction of Genes on Genomes.</title>
        <authorList>
            <person name="Gilbert D.G."/>
            <person name="Choi J.-H."/>
            <person name="Mockaitis K."/>
            <person name="Colbourne J."/>
            <person name="Pfrender M."/>
        </authorList>
    </citation>
    <scope>NUCLEOTIDE SEQUENCE [LARGE SCALE GENOMIC DNA]</scope>
    <source>
        <strain evidence="3 4">Xinb3</strain>
        <tissue evidence="3">Complete organism</tissue>
    </source>
</reference>
<dbReference type="SUPFAM" id="SSF54695">
    <property type="entry name" value="POZ domain"/>
    <property type="match status" value="1"/>
</dbReference>